<comment type="caution">
    <text evidence="1">The sequence shown here is derived from an EMBL/GenBank/DDBJ whole genome shotgun (WGS) entry which is preliminary data.</text>
</comment>
<dbReference type="RefSeq" id="WP_184926707.1">
    <property type="nucleotide sequence ID" value="NZ_JACHMO010000001.1"/>
</dbReference>
<organism evidence="1 2">
    <name type="scientific">Saccharothrix ecbatanensis</name>
    <dbReference type="NCBI Taxonomy" id="1105145"/>
    <lineage>
        <taxon>Bacteria</taxon>
        <taxon>Bacillati</taxon>
        <taxon>Actinomycetota</taxon>
        <taxon>Actinomycetes</taxon>
        <taxon>Pseudonocardiales</taxon>
        <taxon>Pseudonocardiaceae</taxon>
        <taxon>Saccharothrix</taxon>
    </lineage>
</organism>
<evidence type="ECO:0000313" key="1">
    <source>
        <dbReference type="EMBL" id="MBB5806846.1"/>
    </source>
</evidence>
<evidence type="ECO:0000313" key="2">
    <source>
        <dbReference type="Proteomes" id="UP000552097"/>
    </source>
</evidence>
<accession>A0A7W9M490</accession>
<proteinExistence type="predicted"/>
<keyword evidence="2" id="KW-1185">Reference proteome</keyword>
<name>A0A7W9M490_9PSEU</name>
<reference evidence="1 2" key="1">
    <citation type="submission" date="2020-08" db="EMBL/GenBank/DDBJ databases">
        <title>Sequencing the genomes of 1000 actinobacteria strains.</title>
        <authorList>
            <person name="Klenk H.-P."/>
        </authorList>
    </citation>
    <scope>NUCLEOTIDE SEQUENCE [LARGE SCALE GENOMIC DNA]</scope>
    <source>
        <strain evidence="1 2">DSM 45486</strain>
    </source>
</reference>
<dbReference type="EMBL" id="JACHMO010000001">
    <property type="protein sequence ID" value="MBB5806846.1"/>
    <property type="molecule type" value="Genomic_DNA"/>
</dbReference>
<gene>
    <name evidence="1" type="ORF">F4560_006614</name>
</gene>
<protein>
    <submittedName>
        <fullName evidence="1">Uncharacterized protein</fullName>
    </submittedName>
</protein>
<sequence>MIFREDVLAETATAYHQLTEYYRDIRAFFEVLAVRFALPEYGVRLRPLAGNELFSNANSYRLSDDSAYPYYLWTPTWLGRFYVDADHVRAGQDADSLLTSRVRLIAYVWPWLGFNDAYVGDADHPECWIGVAEPKPEDEDETVRTTAQSLFNYFRLENTVEDEDDGWLVGGFRSHLAIGCNLTGRWYLRRVPLATLTSYYQVEKNVIRPLGEKFAELRAALTPARDNGHAPVLERVTAPPR</sequence>
<dbReference type="Proteomes" id="UP000552097">
    <property type="component" value="Unassembled WGS sequence"/>
</dbReference>
<dbReference type="AlphaFoldDB" id="A0A7W9M490"/>